<dbReference type="PANTHER" id="PTHR28037:SF1">
    <property type="entry name" value="ALCOHOL O-ACETYLTRANSFERASE 1-RELATED"/>
    <property type="match status" value="1"/>
</dbReference>
<dbReference type="InterPro" id="IPR052058">
    <property type="entry name" value="Alcohol_O-acetyltransferase"/>
</dbReference>
<sequence length="180" mass="19993">MATICLKPYETRFRALAIDNQMLQGVLAACRAHKTTLPGLLHSITVINPTPHVPEEVLEATGSTPLNLRRFIPARSEAFPDLEPDRTVSYCVTSTEHKFNRELLDQIRQPIKTAADNSKLATCADIMWDASARAREEVQEKLSQGLRNDLIGMTGFVIGSSPTWESSTERRAQTSLVTTQ</sequence>
<organism evidence="1 2">
    <name type="scientific">Fusarium piperis</name>
    <dbReference type="NCBI Taxonomy" id="1435070"/>
    <lineage>
        <taxon>Eukaryota</taxon>
        <taxon>Fungi</taxon>
        <taxon>Dikarya</taxon>
        <taxon>Ascomycota</taxon>
        <taxon>Pezizomycotina</taxon>
        <taxon>Sordariomycetes</taxon>
        <taxon>Hypocreomycetidae</taxon>
        <taxon>Hypocreales</taxon>
        <taxon>Nectriaceae</taxon>
        <taxon>Fusarium</taxon>
        <taxon>Fusarium solani species complex</taxon>
    </lineage>
</organism>
<dbReference type="Proteomes" id="UP001140502">
    <property type="component" value="Unassembled WGS sequence"/>
</dbReference>
<evidence type="ECO:0000313" key="2">
    <source>
        <dbReference type="Proteomes" id="UP001140502"/>
    </source>
</evidence>
<dbReference type="PROSITE" id="PS51257">
    <property type="entry name" value="PROKAR_LIPOPROTEIN"/>
    <property type="match status" value="1"/>
</dbReference>
<keyword evidence="2" id="KW-1185">Reference proteome</keyword>
<dbReference type="OrthoDB" id="2150604at2759"/>
<evidence type="ECO:0000313" key="1">
    <source>
        <dbReference type="EMBL" id="KAJ4329416.1"/>
    </source>
</evidence>
<reference evidence="1" key="1">
    <citation type="submission" date="2022-10" db="EMBL/GenBank/DDBJ databases">
        <title>Tapping the CABI collections for fungal endophytes: first genome assemblies for Collariella, Neodidymelliopsis, Ascochyta clinopodiicola, Didymella pomorum, Didymosphaeria variabile, Neocosmospora piperis and Neocucurbitaria cava.</title>
        <authorList>
            <person name="Hill R."/>
        </authorList>
    </citation>
    <scope>NUCLEOTIDE SEQUENCE</scope>
    <source>
        <strain evidence="1">IMI 366586</strain>
    </source>
</reference>
<dbReference type="AlphaFoldDB" id="A0A9W8WPE6"/>
<dbReference type="GO" id="GO:0008080">
    <property type="term" value="F:N-acetyltransferase activity"/>
    <property type="evidence" value="ECO:0007669"/>
    <property type="project" value="TreeGrafter"/>
</dbReference>
<gene>
    <name evidence="1" type="primary">ATF1_1</name>
    <name evidence="1" type="ORF">N0V84_000050</name>
</gene>
<accession>A0A9W8WPE6</accession>
<protein>
    <submittedName>
        <fullName evidence="1">Alcohol acetyltransferase</fullName>
    </submittedName>
</protein>
<name>A0A9W8WPE6_9HYPO</name>
<proteinExistence type="predicted"/>
<comment type="caution">
    <text evidence="1">The sequence shown here is derived from an EMBL/GenBank/DDBJ whole genome shotgun (WGS) entry which is preliminary data.</text>
</comment>
<dbReference type="EMBL" id="JAPEUR010000001">
    <property type="protein sequence ID" value="KAJ4329416.1"/>
    <property type="molecule type" value="Genomic_DNA"/>
</dbReference>
<dbReference type="PANTHER" id="PTHR28037">
    <property type="entry name" value="ALCOHOL O-ACETYLTRANSFERASE 1-RELATED"/>
    <property type="match status" value="1"/>
</dbReference>